<evidence type="ECO:0000256" key="8">
    <source>
        <dbReference type="ARBA" id="ARBA00023242"/>
    </source>
</evidence>
<keyword evidence="5" id="KW-0506">mRNA capping</keyword>
<dbReference type="OMA" id="CAAEGLM"/>
<dbReference type="GO" id="GO:0005634">
    <property type="term" value="C:nucleus"/>
    <property type="evidence" value="ECO:0007669"/>
    <property type="project" value="UniProtKB-SubCell"/>
</dbReference>
<dbReference type="GO" id="GO:0006370">
    <property type="term" value="P:7-methylguanosine mRNA capping"/>
    <property type="evidence" value="ECO:0007669"/>
    <property type="project" value="UniProtKB-KW"/>
</dbReference>
<dbReference type="OrthoDB" id="10252707at2759"/>
<sequence length="800" mass="92685">MKHLNESADMKHLNELSGRSSRKRRRAPYVDDEDIEERLESLIARVGEKSTKSLVGNLEDLADVLVMDLNKYKQKIIKILISCYLRMPEKLTIYSTLAGLLNKANYDAGGEFVEILVRNLKECIRSNEFENARKLVRLISDLVNCRVIIAGSLLSMFDNFVEVTLEDNIPQSRSDWYVYAVLSSLPWVGQELQEKKEAEFERVLSTIENYLGKRQKIHAPALRVWSTDIPHPQEEYLDCLWAQICQLKDKNNWRESAIMRPYLAFDDRLCDALSHSLPQIIPHSHHDDDSYPLPHIVFRMFDYTDVPEGPTLPGSHSIERYLIEEHLHYLIHQNCMERKDCAAALLSYHGKDQVPINYMIVEVVFSQLLQLPKAPYLELMYGVLLLELCKLQPGSMPQVLAQATEMLYERLDTMNASCIERLISWFSYHLSNFQLRWSWDDWSQVAVATDLDSPRPYFVREVFQKCMRLSYHKRLIEIVPGAFEPLLPVAPKPRYKFEGEGSEKLAGKVAAQELKQVICSKCSPEQAVDVLRDLPNPLTDDDGSDMSGIYNPLKIEVFVQTLLHLGAKSFSHSFAAIAKFHQVLRAFGETQDAQICILKSVYELWQDNQHMLVFLVDKLLKTQVVGCGAVANWIFSPEMSGDFTCSYVWEIMHSSIKKMNKHVQKLTKEVEDAKDRFEAAERRARDGLDEDNDDDVPSEEQIERMEEKLEEAQSEQKNLFLIIFQRFIIILTEHLAKCESEGRDHSTPWYKWVNERLQQVFLMHHEQVFKYIQTLESFLFTSDVDVHILSVFQQFCALRS</sequence>
<protein>
    <recommendedName>
        <fullName evidence="3">Nuclear cap-binding protein subunit 1</fullName>
    </recommendedName>
    <alternativeName>
        <fullName evidence="9">80 kDa nuclear cap-binding protein</fullName>
    </alternativeName>
</protein>
<evidence type="ECO:0000256" key="7">
    <source>
        <dbReference type="ARBA" id="ARBA00023187"/>
    </source>
</evidence>
<reference evidence="12 14" key="2">
    <citation type="journal article" date="2013" name="Nature">
        <title>Insights into bilaterian evolution from three spiralian genomes.</title>
        <authorList>
            <person name="Simakov O."/>
            <person name="Marletaz F."/>
            <person name="Cho S.J."/>
            <person name="Edsinger-Gonzales E."/>
            <person name="Havlak P."/>
            <person name="Hellsten U."/>
            <person name="Kuo D.H."/>
            <person name="Larsson T."/>
            <person name="Lv J."/>
            <person name="Arendt D."/>
            <person name="Savage R."/>
            <person name="Osoegawa K."/>
            <person name="de Jong P."/>
            <person name="Grimwood J."/>
            <person name="Chapman J.A."/>
            <person name="Shapiro H."/>
            <person name="Aerts A."/>
            <person name="Otillar R.P."/>
            <person name="Terry A.Y."/>
            <person name="Boore J.L."/>
            <person name="Grigoriev I.V."/>
            <person name="Lindberg D.R."/>
            <person name="Seaver E.C."/>
            <person name="Weisblat D.A."/>
            <person name="Putnam N.H."/>
            <person name="Rokhsar D.S."/>
        </authorList>
    </citation>
    <scope>NUCLEOTIDE SEQUENCE</scope>
    <source>
        <strain evidence="12 14">I ESC-2004</strain>
    </source>
</reference>
<keyword evidence="4" id="KW-0507">mRNA processing</keyword>
<dbReference type="InterPro" id="IPR027159">
    <property type="entry name" value="CBP80"/>
</dbReference>
<accession>R7TUE4</accession>
<dbReference type="GO" id="GO:0000184">
    <property type="term" value="P:nuclear-transcribed mRNA catabolic process, nonsense-mediated decay"/>
    <property type="evidence" value="ECO:0007669"/>
    <property type="project" value="TreeGrafter"/>
</dbReference>
<dbReference type="Pfam" id="PF02854">
    <property type="entry name" value="MIF4G"/>
    <property type="match status" value="1"/>
</dbReference>
<evidence type="ECO:0000313" key="12">
    <source>
        <dbReference type="EMBL" id="ELT97533.1"/>
    </source>
</evidence>
<dbReference type="EMBL" id="AMQN01010873">
    <property type="status" value="NOT_ANNOTATED_CDS"/>
    <property type="molecule type" value="Genomic_DNA"/>
</dbReference>
<dbReference type="Pfam" id="PF09090">
    <property type="entry name" value="MIF4G_like_2"/>
    <property type="match status" value="1"/>
</dbReference>
<keyword evidence="7" id="KW-0508">mRNA splicing</keyword>
<keyword evidence="14" id="KW-1185">Reference proteome</keyword>
<feature type="compositionally biased region" description="Basic and acidic residues" evidence="10">
    <location>
        <begin position="1"/>
        <end position="14"/>
    </location>
</feature>
<dbReference type="FunCoup" id="R7TUE4">
    <property type="interactions" value="2388"/>
</dbReference>
<evidence type="ECO:0000256" key="1">
    <source>
        <dbReference type="ARBA" id="ARBA00004123"/>
    </source>
</evidence>
<reference evidence="13" key="3">
    <citation type="submission" date="2015-06" db="UniProtKB">
        <authorList>
            <consortium name="EnsemblMetazoa"/>
        </authorList>
    </citation>
    <scope>IDENTIFICATION</scope>
</reference>
<dbReference type="GO" id="GO:0005846">
    <property type="term" value="C:nuclear cap binding complex"/>
    <property type="evidence" value="ECO:0007669"/>
    <property type="project" value="InterPro"/>
</dbReference>
<evidence type="ECO:0000256" key="6">
    <source>
        <dbReference type="ARBA" id="ARBA00023158"/>
    </source>
</evidence>
<keyword evidence="8" id="KW-0539">Nucleus</keyword>
<dbReference type="Pfam" id="PF09088">
    <property type="entry name" value="MIF4G_like"/>
    <property type="match status" value="1"/>
</dbReference>
<dbReference type="Proteomes" id="UP000014760">
    <property type="component" value="Unassembled WGS sequence"/>
</dbReference>
<dbReference type="STRING" id="283909.R7TUE4"/>
<keyword evidence="6" id="KW-0943">RNA-mediated gene silencing</keyword>
<proteinExistence type="inferred from homology"/>
<dbReference type="InterPro" id="IPR015172">
    <property type="entry name" value="MIF4G-like_typ-1"/>
</dbReference>
<dbReference type="HOGENOM" id="CLU_013207_0_0_1"/>
<evidence type="ECO:0000256" key="9">
    <source>
        <dbReference type="ARBA" id="ARBA00030965"/>
    </source>
</evidence>
<dbReference type="GO" id="GO:0006406">
    <property type="term" value="P:mRNA export from nucleus"/>
    <property type="evidence" value="ECO:0007669"/>
    <property type="project" value="InterPro"/>
</dbReference>
<feature type="region of interest" description="Disordered" evidence="10">
    <location>
        <begin position="1"/>
        <end position="30"/>
    </location>
</feature>
<evidence type="ECO:0000259" key="11">
    <source>
        <dbReference type="SMART" id="SM00543"/>
    </source>
</evidence>
<evidence type="ECO:0000256" key="3">
    <source>
        <dbReference type="ARBA" id="ARBA00019879"/>
    </source>
</evidence>
<dbReference type="PANTHER" id="PTHR12412:SF2">
    <property type="entry name" value="NUCLEAR CAP-BINDING PROTEIN SUBUNIT 1"/>
    <property type="match status" value="1"/>
</dbReference>
<dbReference type="GO" id="GO:0003729">
    <property type="term" value="F:mRNA binding"/>
    <property type="evidence" value="ECO:0007669"/>
    <property type="project" value="TreeGrafter"/>
</dbReference>
<dbReference type="EMBL" id="KB308542">
    <property type="protein sequence ID" value="ELT97533.1"/>
    <property type="molecule type" value="Genomic_DNA"/>
</dbReference>
<evidence type="ECO:0000313" key="13">
    <source>
        <dbReference type="EnsemblMetazoa" id="CapteP202900"/>
    </source>
</evidence>
<dbReference type="GO" id="GO:0031053">
    <property type="term" value="P:primary miRNA processing"/>
    <property type="evidence" value="ECO:0007669"/>
    <property type="project" value="UniProtKB-ARBA"/>
</dbReference>
<gene>
    <name evidence="12" type="ORF">CAPTEDRAFT_202900</name>
</gene>
<dbReference type="InterPro" id="IPR016024">
    <property type="entry name" value="ARM-type_fold"/>
</dbReference>
<feature type="compositionally biased region" description="Acidic residues" evidence="10">
    <location>
        <begin position="688"/>
        <end position="700"/>
    </location>
</feature>
<evidence type="ECO:0000256" key="4">
    <source>
        <dbReference type="ARBA" id="ARBA00022664"/>
    </source>
</evidence>
<dbReference type="SMART" id="SM00543">
    <property type="entry name" value="MIF4G"/>
    <property type="match status" value="1"/>
</dbReference>
<evidence type="ECO:0000256" key="5">
    <source>
        <dbReference type="ARBA" id="ARBA00023042"/>
    </source>
</evidence>
<reference evidence="14" key="1">
    <citation type="submission" date="2012-12" db="EMBL/GenBank/DDBJ databases">
        <authorList>
            <person name="Hellsten U."/>
            <person name="Grimwood J."/>
            <person name="Chapman J.A."/>
            <person name="Shapiro H."/>
            <person name="Aerts A."/>
            <person name="Otillar R.P."/>
            <person name="Terry A.Y."/>
            <person name="Boore J.L."/>
            <person name="Simakov O."/>
            <person name="Marletaz F."/>
            <person name="Cho S.-J."/>
            <person name="Edsinger-Gonzales E."/>
            <person name="Havlak P."/>
            <person name="Kuo D.-H."/>
            <person name="Larsson T."/>
            <person name="Lv J."/>
            <person name="Arendt D."/>
            <person name="Savage R."/>
            <person name="Osoegawa K."/>
            <person name="de Jong P."/>
            <person name="Lindberg D.R."/>
            <person name="Seaver E.C."/>
            <person name="Weisblat D.A."/>
            <person name="Putnam N.H."/>
            <person name="Grigoriev I.V."/>
            <person name="Rokhsar D.S."/>
        </authorList>
    </citation>
    <scope>NUCLEOTIDE SEQUENCE</scope>
    <source>
        <strain evidence="14">I ESC-2004</strain>
    </source>
</reference>
<evidence type="ECO:0000256" key="10">
    <source>
        <dbReference type="SAM" id="MobiDB-lite"/>
    </source>
</evidence>
<evidence type="ECO:0000313" key="14">
    <source>
        <dbReference type="Proteomes" id="UP000014760"/>
    </source>
</evidence>
<dbReference type="SUPFAM" id="SSF48371">
    <property type="entry name" value="ARM repeat"/>
    <property type="match status" value="3"/>
</dbReference>
<dbReference type="GO" id="GO:0000339">
    <property type="term" value="F:RNA cap binding"/>
    <property type="evidence" value="ECO:0007669"/>
    <property type="project" value="InterPro"/>
</dbReference>
<comment type="subcellular location">
    <subcellularLocation>
        <location evidence="1">Nucleus</location>
    </subcellularLocation>
</comment>
<dbReference type="PANTHER" id="PTHR12412">
    <property type="entry name" value="CAP BINDING PROTEIN"/>
    <property type="match status" value="1"/>
</dbReference>
<feature type="domain" description="MIF4G" evidence="11">
    <location>
        <begin position="36"/>
        <end position="248"/>
    </location>
</feature>
<dbReference type="EnsemblMetazoa" id="CapteT202900">
    <property type="protein sequence ID" value="CapteP202900"/>
    <property type="gene ID" value="CapteG202900"/>
</dbReference>
<dbReference type="AlphaFoldDB" id="R7TUE4"/>
<evidence type="ECO:0000256" key="2">
    <source>
        <dbReference type="ARBA" id="ARBA00007413"/>
    </source>
</evidence>
<name>R7TUE4_CAPTE</name>
<dbReference type="FunFam" id="1.25.40.180:FF:000041">
    <property type="entry name" value="Nuclear cap-binding protein subunit 1"/>
    <property type="match status" value="1"/>
</dbReference>
<dbReference type="FunFam" id="1.25.40.180:FF:000010">
    <property type="entry name" value="Nuclear cap-binding protein subunit 1"/>
    <property type="match status" value="1"/>
</dbReference>
<dbReference type="GO" id="GO:0008380">
    <property type="term" value="P:RNA splicing"/>
    <property type="evidence" value="ECO:0007669"/>
    <property type="project" value="UniProtKB-KW"/>
</dbReference>
<organism evidence="12">
    <name type="scientific">Capitella teleta</name>
    <name type="common">Polychaete worm</name>
    <dbReference type="NCBI Taxonomy" id="283909"/>
    <lineage>
        <taxon>Eukaryota</taxon>
        <taxon>Metazoa</taxon>
        <taxon>Spiralia</taxon>
        <taxon>Lophotrochozoa</taxon>
        <taxon>Annelida</taxon>
        <taxon>Polychaeta</taxon>
        <taxon>Sedentaria</taxon>
        <taxon>Scolecida</taxon>
        <taxon>Capitellidae</taxon>
        <taxon>Capitella</taxon>
    </lineage>
</organism>
<dbReference type="InterPro" id="IPR015174">
    <property type="entry name" value="MIF4G-like_typ-2"/>
</dbReference>
<dbReference type="InterPro" id="IPR003890">
    <property type="entry name" value="MIF4G-like_typ-3"/>
</dbReference>
<comment type="similarity">
    <text evidence="2">Belongs to the NCBP1 family.</text>
</comment>
<feature type="region of interest" description="Disordered" evidence="10">
    <location>
        <begin position="681"/>
        <end position="702"/>
    </location>
</feature>
<dbReference type="Gene3D" id="1.25.40.180">
    <property type="match status" value="3"/>
</dbReference>